<dbReference type="GO" id="GO:0004035">
    <property type="term" value="F:alkaline phosphatase activity"/>
    <property type="evidence" value="ECO:0007669"/>
    <property type="project" value="UniProtKB-EC"/>
</dbReference>
<keyword evidence="3" id="KW-1185">Reference proteome</keyword>
<dbReference type="PANTHER" id="PTHR33987:SF1">
    <property type="entry name" value="CALCINEURIN-LIKE METALLO-PHOSPHOESTERASE SUPERFAMILY PROTEIN"/>
    <property type="match status" value="1"/>
</dbReference>
<dbReference type="InterPro" id="IPR018946">
    <property type="entry name" value="PhoD-like_MPP"/>
</dbReference>
<keyword evidence="2" id="KW-0378">Hydrolase</keyword>
<protein>
    <submittedName>
        <fullName evidence="2">Alkaline phosphatase D family protein</fullName>
        <ecNumber evidence="2">3.1.3.1</ecNumber>
    </submittedName>
</protein>
<comment type="caution">
    <text evidence="2">The sequence shown here is derived from an EMBL/GenBank/DDBJ whole genome shotgun (WGS) entry which is preliminary data.</text>
</comment>
<name>A0ABV8JYU5_9FLAO</name>
<gene>
    <name evidence="2" type="ORF">ACFOUT_18940</name>
</gene>
<dbReference type="CDD" id="cd07389">
    <property type="entry name" value="MPP_PhoD"/>
    <property type="match status" value="1"/>
</dbReference>
<accession>A0ABV8JYU5</accession>
<sequence>MKYHLFSIVILTSLFFACSTKKEMVNFAPKTAANDQLPSHFNLAFGSCNKHNEPNDLWDDILVSKPDVWIWGGDIIYSDTYNMKKLRRLYNKQNKVAGYAALKSKVPVIGTWDDHDYGVNDSGTDYSKKKESQEELLNFLGVPEDSPRRKQEGIYTSHDYKTPKGSLKILVLDTRYFRTSLTPSKVIGKRYEADKEKDATILGVQQWKWLENELTNSEADFNVIVSSIQVLSSEHGFETWGNFPEETKKLLEVLVTSKAKGVIILSGDRHISEFSRIDLEGLNYPLVDFTSSGLTHSYDGFNVEPNSYRIGSVVSNKSFGLLRFNFETKKVHMQIKGDNGTILQELEQTY</sequence>
<feature type="domain" description="PhoD-like phosphatase metallophosphatase" evidence="1">
    <location>
        <begin position="61"/>
        <end position="300"/>
    </location>
</feature>
<reference evidence="3" key="1">
    <citation type="journal article" date="2019" name="Int. J. Syst. Evol. Microbiol.">
        <title>The Global Catalogue of Microorganisms (GCM) 10K type strain sequencing project: providing services to taxonomists for standard genome sequencing and annotation.</title>
        <authorList>
            <consortium name="The Broad Institute Genomics Platform"/>
            <consortium name="The Broad Institute Genome Sequencing Center for Infectious Disease"/>
            <person name="Wu L."/>
            <person name="Ma J."/>
        </authorList>
    </citation>
    <scope>NUCLEOTIDE SEQUENCE [LARGE SCALE GENOMIC DNA]</scope>
    <source>
        <strain evidence="3">CECT 7477</strain>
    </source>
</reference>
<dbReference type="Proteomes" id="UP001595814">
    <property type="component" value="Unassembled WGS sequence"/>
</dbReference>
<proteinExistence type="predicted"/>
<dbReference type="InterPro" id="IPR038607">
    <property type="entry name" value="PhoD-like_sf"/>
</dbReference>
<dbReference type="PANTHER" id="PTHR33987">
    <property type="entry name" value="CALCINEURIN-LIKE METALLO-PHOSPHOESTERASE SUPERFAMILY PROTEIN"/>
    <property type="match status" value="1"/>
</dbReference>
<dbReference type="Pfam" id="PF09423">
    <property type="entry name" value="PhoD"/>
    <property type="match status" value="1"/>
</dbReference>
<dbReference type="InterPro" id="IPR029052">
    <property type="entry name" value="Metallo-depent_PP-like"/>
</dbReference>
<dbReference type="SUPFAM" id="SSF56300">
    <property type="entry name" value="Metallo-dependent phosphatases"/>
    <property type="match status" value="1"/>
</dbReference>
<dbReference type="RefSeq" id="WP_192462882.1">
    <property type="nucleotide sequence ID" value="NZ_JACYFJ010000005.1"/>
</dbReference>
<evidence type="ECO:0000313" key="2">
    <source>
        <dbReference type="EMBL" id="MFC4097969.1"/>
    </source>
</evidence>
<evidence type="ECO:0000259" key="1">
    <source>
        <dbReference type="Pfam" id="PF09423"/>
    </source>
</evidence>
<evidence type="ECO:0000313" key="3">
    <source>
        <dbReference type="Proteomes" id="UP001595814"/>
    </source>
</evidence>
<dbReference type="PROSITE" id="PS51257">
    <property type="entry name" value="PROKAR_LIPOPROTEIN"/>
    <property type="match status" value="1"/>
</dbReference>
<dbReference type="EMBL" id="JBHSAW010000025">
    <property type="protein sequence ID" value="MFC4097969.1"/>
    <property type="molecule type" value="Genomic_DNA"/>
</dbReference>
<organism evidence="2 3">
    <name type="scientific">Euzebyella saccharophila</name>
    <dbReference type="NCBI Taxonomy" id="679664"/>
    <lineage>
        <taxon>Bacteria</taxon>
        <taxon>Pseudomonadati</taxon>
        <taxon>Bacteroidota</taxon>
        <taxon>Flavobacteriia</taxon>
        <taxon>Flavobacteriales</taxon>
        <taxon>Flavobacteriaceae</taxon>
        <taxon>Euzebyella</taxon>
    </lineage>
</organism>
<dbReference type="Gene3D" id="3.60.21.70">
    <property type="entry name" value="PhoD-like phosphatase"/>
    <property type="match status" value="1"/>
</dbReference>
<dbReference type="EC" id="3.1.3.1" evidence="2"/>